<dbReference type="SUPFAM" id="SSF53927">
    <property type="entry name" value="Cytidine deaminase-like"/>
    <property type="match status" value="1"/>
</dbReference>
<dbReference type="CDD" id="cd01284">
    <property type="entry name" value="Riboflavin_deaminase-reductase"/>
    <property type="match status" value="1"/>
</dbReference>
<dbReference type="RefSeq" id="WP_191142046.1">
    <property type="nucleotide sequence ID" value="NZ_JACXAH010000012.1"/>
</dbReference>
<keyword evidence="6" id="KW-0560">Oxidoreductase</keyword>
<dbReference type="GO" id="GO:0008835">
    <property type="term" value="F:diaminohydroxyphosphoribosylaminopyrimidine deaminase activity"/>
    <property type="evidence" value="ECO:0007669"/>
    <property type="project" value="UniProtKB-EC"/>
</dbReference>
<keyword evidence="4" id="KW-0862">Zinc</keyword>
<name>A0A926N690_9BACL</name>
<dbReference type="InterPro" id="IPR016192">
    <property type="entry name" value="APOBEC/CMP_deaminase_Zn-bd"/>
</dbReference>
<evidence type="ECO:0000256" key="3">
    <source>
        <dbReference type="ARBA" id="ARBA00022723"/>
    </source>
</evidence>
<organism evidence="6 7">
    <name type="scientific">Polycladospora coralii</name>
    <dbReference type="NCBI Taxonomy" id="2771432"/>
    <lineage>
        <taxon>Bacteria</taxon>
        <taxon>Bacillati</taxon>
        <taxon>Bacillota</taxon>
        <taxon>Bacilli</taxon>
        <taxon>Bacillales</taxon>
        <taxon>Thermoactinomycetaceae</taxon>
        <taxon>Polycladospora</taxon>
    </lineage>
</organism>
<gene>
    <name evidence="6" type="primary">ribD</name>
    <name evidence="6" type="ORF">IC620_09580</name>
</gene>
<dbReference type="Proteomes" id="UP000661691">
    <property type="component" value="Unassembled WGS sequence"/>
</dbReference>
<dbReference type="NCBIfam" id="TIGR00326">
    <property type="entry name" value="eubact_ribD"/>
    <property type="match status" value="1"/>
</dbReference>
<dbReference type="GO" id="GO:0008270">
    <property type="term" value="F:zinc ion binding"/>
    <property type="evidence" value="ECO:0007669"/>
    <property type="project" value="InterPro"/>
</dbReference>
<keyword evidence="3" id="KW-0479">Metal-binding</keyword>
<dbReference type="Pfam" id="PF00383">
    <property type="entry name" value="dCMP_cyt_deam_1"/>
    <property type="match status" value="1"/>
</dbReference>
<comment type="pathway">
    <text evidence="1">Cofactor biosynthesis; riboflavin biosynthesis; 5-amino-6-(D-ribitylamino)uracil from GTP: step 2/4.</text>
</comment>
<dbReference type="PANTHER" id="PTHR11079">
    <property type="entry name" value="CYTOSINE DEAMINASE FAMILY MEMBER"/>
    <property type="match status" value="1"/>
</dbReference>
<evidence type="ECO:0000313" key="6">
    <source>
        <dbReference type="EMBL" id="MBD1372604.1"/>
    </source>
</evidence>
<accession>A0A926N690</accession>
<dbReference type="GO" id="GO:0016491">
    <property type="term" value="F:oxidoreductase activity"/>
    <property type="evidence" value="ECO:0007669"/>
    <property type="project" value="UniProtKB-KW"/>
</dbReference>
<protein>
    <recommendedName>
        <fullName evidence="2">diaminohydroxyphosphoribosylaminopyrimidine deaminase</fullName>
        <ecNumber evidence="2">3.5.4.26</ecNumber>
    </recommendedName>
</protein>
<comment type="caution">
    <text evidence="6">The sequence shown here is derived from an EMBL/GenBank/DDBJ whole genome shotgun (WGS) entry which is preliminary data.</text>
</comment>
<evidence type="ECO:0000259" key="5">
    <source>
        <dbReference type="PROSITE" id="PS51747"/>
    </source>
</evidence>
<sequence length="146" mass="15697">MSMETETYMLEAIYEGRKAQGNTGTNPPVGAIIVKGGKIVGRGHTAHLGGPHAEIRALEMAGNKARGATLYCTLEPCAHYGRTGPCCVAVTNAGIKKVVIGIRDPFPKVDGKGIKYLEEQGVETEVGFYEEMIREDLATFLSQVNQ</sequence>
<keyword evidence="7" id="KW-1185">Reference proteome</keyword>
<proteinExistence type="predicted"/>
<dbReference type="InterPro" id="IPR002125">
    <property type="entry name" value="CMP_dCMP_dom"/>
</dbReference>
<keyword evidence="6" id="KW-0378">Hydrolase</keyword>
<evidence type="ECO:0000256" key="1">
    <source>
        <dbReference type="ARBA" id="ARBA00004882"/>
    </source>
</evidence>
<dbReference type="InterPro" id="IPR004794">
    <property type="entry name" value="Eubact_RibD"/>
</dbReference>
<reference evidence="6" key="1">
    <citation type="submission" date="2020-09" db="EMBL/GenBank/DDBJ databases">
        <title>A novel bacterium of genus Hazenella, isolated from South China Sea.</title>
        <authorList>
            <person name="Huang H."/>
            <person name="Mo K."/>
            <person name="Hu Y."/>
        </authorList>
    </citation>
    <scope>NUCLEOTIDE SEQUENCE</scope>
    <source>
        <strain evidence="6">IB182357</strain>
    </source>
</reference>
<dbReference type="GO" id="GO:0009231">
    <property type="term" value="P:riboflavin biosynthetic process"/>
    <property type="evidence" value="ECO:0007669"/>
    <property type="project" value="InterPro"/>
</dbReference>
<dbReference type="Gene3D" id="3.40.140.10">
    <property type="entry name" value="Cytidine Deaminase, domain 2"/>
    <property type="match status" value="1"/>
</dbReference>
<dbReference type="InterPro" id="IPR016193">
    <property type="entry name" value="Cytidine_deaminase-like"/>
</dbReference>
<feature type="domain" description="CMP/dCMP-type deaminase" evidence="5">
    <location>
        <begin position="3"/>
        <end position="125"/>
    </location>
</feature>
<evidence type="ECO:0000256" key="4">
    <source>
        <dbReference type="ARBA" id="ARBA00022833"/>
    </source>
</evidence>
<dbReference type="PROSITE" id="PS51747">
    <property type="entry name" value="CYT_DCMP_DEAMINASES_2"/>
    <property type="match status" value="1"/>
</dbReference>
<dbReference type="PROSITE" id="PS00903">
    <property type="entry name" value="CYT_DCMP_DEAMINASES_1"/>
    <property type="match status" value="1"/>
</dbReference>
<evidence type="ECO:0000313" key="7">
    <source>
        <dbReference type="Proteomes" id="UP000661691"/>
    </source>
</evidence>
<dbReference type="AlphaFoldDB" id="A0A926N690"/>
<dbReference type="PANTHER" id="PTHR11079:SF162">
    <property type="entry name" value="RIBOFLAVIN BIOSYNTHESIS PROTEIN PYRD, CHLOROPLASTIC"/>
    <property type="match status" value="1"/>
</dbReference>
<dbReference type="EC" id="3.5.4.26" evidence="2"/>
<evidence type="ECO:0000256" key="2">
    <source>
        <dbReference type="ARBA" id="ARBA00012766"/>
    </source>
</evidence>
<dbReference type="EMBL" id="JACXAH010000012">
    <property type="protein sequence ID" value="MBD1372604.1"/>
    <property type="molecule type" value="Genomic_DNA"/>
</dbReference>